<sequence>MPWKRGCILLHLPLPNFPHDMAMTMSIVDLDVVHVDAATFAKKRKRTPAACVRCHERKVKCDARTAALAGPCTSCRLAGEPCQRHVDGRTRGQLAEEQQQPQQETTPLSLLTPETPQSDHSNSNNGLDRFQSYIEDNLGEYAPTFRNQDDAREYESSAQFDFGLHNLEDPIRRLEVDMRTRPTLDLELQFASLDAADMDYLKAKGAFDLPPRHLQEDLVEAYFREVNPAAPILNRTQFLRDCQAERITSRLLLFAVFTAGAKACRNPLLLDNKGTNHESARRFYKATKALLDTGYEQDKLVRVQSLLLINWWWDKKDDGGRNMRACAVDAINTAQSIGMHRWDQYPRSDPVLVGLWKRIWWTCCNRDVGVAINHGLPCMINLHDSDVHPITFRDFIEEPGKQWDTQSTPYPEQEVVFFIEQTKLMEGLHVIVDDHHSKIRLQKLTVGLIAEREAAIRYNATLPGVRMTPIRSIGDYQDRSLRHMREWLQHVPAVVAYDVDNIQGHQFWPGFLHIFFYTNVCIRFREKSVSRPSDPRGAAEREFCQARGIAAATMISKILRNARAHGHILKFTGLLTNSILNCLIYFLIEGQSLNGDVRRDAQQKYSQCLNVLYEFSQLWVGASLIHRLFEGIQATVQLPCNRSGTLLAGKWDSPLPGLRISSDISDNYFRQLLQGDFNYYSSSTDNTSCDNSSSSADRYTPQTNHWIDDTSPMLGTGAEFPDSLDISEWCDFFDLPPTNLGPSQLSRQIPNMVESRLFQPITIGQCQLKHRVVMAPMTRRRALDDQTPTDLMREYYEQRASVPGTLLITEATAASQRAAALPNTPGVWSAEQRRAWKPITSAVHDKGSFIWAQLWICGRAVRAGSLKRGAEVVSASDIPIDQDSPVPRPLSEEEILGFIEDFKQGAIDAIEAGFDGVELHGANGYILDQFTQDISNKRTDKWGGSVANRSRFGIEVAKAVAGAIGPHRVGYRVSPWSRHLGMRMEDPVPQFTHLVTELSKLHLAYLHIIEARVQANMDTLGTESIDFLVDAWGNTNPIILAGGYNSVLAKETVDKYHVRGNETLVAFGRQFVSNPDLPLRVKELLPIAPHNRELFYEVLKPEGYTDYSFYEPGKVVEETHINGESRQWTQAYKPLE</sequence>
<dbReference type="EMBL" id="JAGMVJ010000012">
    <property type="protein sequence ID" value="KAH7084376.1"/>
    <property type="molecule type" value="Genomic_DNA"/>
</dbReference>
<dbReference type="AlphaFoldDB" id="A0A8K0R400"/>
<accession>A0A8K0R400</accession>
<dbReference type="InterPro" id="IPR001138">
    <property type="entry name" value="Zn2Cys6_DnaBD"/>
</dbReference>
<proteinExistence type="predicted"/>
<feature type="domain" description="Zn(2)-C6 fungal-type" evidence="4">
    <location>
        <begin position="50"/>
        <end position="84"/>
    </location>
</feature>
<dbReference type="GO" id="GO:0006351">
    <property type="term" value="P:DNA-templated transcription"/>
    <property type="evidence" value="ECO:0007669"/>
    <property type="project" value="InterPro"/>
</dbReference>
<dbReference type="InterPro" id="IPR001155">
    <property type="entry name" value="OxRdtase_FMN_N"/>
</dbReference>
<evidence type="ECO:0000259" key="4">
    <source>
        <dbReference type="PROSITE" id="PS50048"/>
    </source>
</evidence>
<gene>
    <name evidence="5" type="ORF">FB567DRAFT_629883</name>
</gene>
<keyword evidence="1" id="KW-0479">Metal-binding</keyword>
<dbReference type="PROSITE" id="PS00463">
    <property type="entry name" value="ZN2_CY6_FUNGAL_1"/>
    <property type="match status" value="1"/>
</dbReference>
<feature type="compositionally biased region" description="Low complexity" evidence="3">
    <location>
        <begin position="93"/>
        <end position="116"/>
    </location>
</feature>
<evidence type="ECO:0000256" key="2">
    <source>
        <dbReference type="ARBA" id="ARBA00023242"/>
    </source>
</evidence>
<dbReference type="GO" id="GO:0000981">
    <property type="term" value="F:DNA-binding transcription factor activity, RNA polymerase II-specific"/>
    <property type="evidence" value="ECO:0007669"/>
    <property type="project" value="InterPro"/>
</dbReference>
<dbReference type="Pfam" id="PF04082">
    <property type="entry name" value="Fungal_trans"/>
    <property type="match status" value="1"/>
</dbReference>
<dbReference type="PANTHER" id="PTHR22893">
    <property type="entry name" value="NADH OXIDOREDUCTASE-RELATED"/>
    <property type="match status" value="1"/>
</dbReference>
<dbReference type="CDD" id="cd02933">
    <property type="entry name" value="OYE_like_FMN"/>
    <property type="match status" value="1"/>
</dbReference>
<dbReference type="PROSITE" id="PS50048">
    <property type="entry name" value="ZN2_CY6_FUNGAL_2"/>
    <property type="match status" value="1"/>
</dbReference>
<keyword evidence="2" id="KW-0539">Nucleus</keyword>
<dbReference type="FunFam" id="3.20.20.70:FF:000138">
    <property type="entry name" value="NADPH dehydrogenase 1"/>
    <property type="match status" value="1"/>
</dbReference>
<dbReference type="SMART" id="SM00906">
    <property type="entry name" value="Fungal_trans"/>
    <property type="match status" value="1"/>
</dbReference>
<name>A0A8K0R400_9PLEO</name>
<dbReference type="GO" id="GO:0003959">
    <property type="term" value="F:NADPH dehydrogenase activity"/>
    <property type="evidence" value="ECO:0007669"/>
    <property type="project" value="TreeGrafter"/>
</dbReference>
<organism evidence="5 6">
    <name type="scientific">Paraphoma chrysanthemicola</name>
    <dbReference type="NCBI Taxonomy" id="798071"/>
    <lineage>
        <taxon>Eukaryota</taxon>
        <taxon>Fungi</taxon>
        <taxon>Dikarya</taxon>
        <taxon>Ascomycota</taxon>
        <taxon>Pezizomycotina</taxon>
        <taxon>Dothideomycetes</taxon>
        <taxon>Pleosporomycetidae</taxon>
        <taxon>Pleosporales</taxon>
        <taxon>Pleosporineae</taxon>
        <taxon>Phaeosphaeriaceae</taxon>
        <taxon>Paraphoma</taxon>
    </lineage>
</organism>
<dbReference type="Gene3D" id="4.10.240.10">
    <property type="entry name" value="Zn(2)-C6 fungal-type DNA-binding domain"/>
    <property type="match status" value="1"/>
</dbReference>
<keyword evidence="6" id="KW-1185">Reference proteome</keyword>
<dbReference type="Proteomes" id="UP000813461">
    <property type="component" value="Unassembled WGS sequence"/>
</dbReference>
<dbReference type="InterPro" id="IPR013785">
    <property type="entry name" value="Aldolase_TIM"/>
</dbReference>
<dbReference type="SMART" id="SM00066">
    <property type="entry name" value="GAL4"/>
    <property type="match status" value="1"/>
</dbReference>
<dbReference type="InterPro" id="IPR007219">
    <property type="entry name" value="XnlR_reg_dom"/>
</dbReference>
<evidence type="ECO:0000256" key="3">
    <source>
        <dbReference type="SAM" id="MobiDB-lite"/>
    </source>
</evidence>
<dbReference type="GO" id="GO:0008270">
    <property type="term" value="F:zinc ion binding"/>
    <property type="evidence" value="ECO:0007669"/>
    <property type="project" value="InterPro"/>
</dbReference>
<dbReference type="InterPro" id="IPR045247">
    <property type="entry name" value="Oye-like"/>
</dbReference>
<dbReference type="Pfam" id="PF00724">
    <property type="entry name" value="Oxidored_FMN"/>
    <property type="match status" value="1"/>
</dbReference>
<dbReference type="Pfam" id="PF00172">
    <property type="entry name" value="Zn_clus"/>
    <property type="match status" value="1"/>
</dbReference>
<evidence type="ECO:0000313" key="5">
    <source>
        <dbReference type="EMBL" id="KAH7084376.1"/>
    </source>
</evidence>
<reference evidence="5" key="1">
    <citation type="journal article" date="2021" name="Nat. Commun.">
        <title>Genetic determinants of endophytism in the Arabidopsis root mycobiome.</title>
        <authorList>
            <person name="Mesny F."/>
            <person name="Miyauchi S."/>
            <person name="Thiergart T."/>
            <person name="Pickel B."/>
            <person name="Atanasova L."/>
            <person name="Karlsson M."/>
            <person name="Huettel B."/>
            <person name="Barry K.W."/>
            <person name="Haridas S."/>
            <person name="Chen C."/>
            <person name="Bauer D."/>
            <person name="Andreopoulos W."/>
            <person name="Pangilinan J."/>
            <person name="LaButti K."/>
            <person name="Riley R."/>
            <person name="Lipzen A."/>
            <person name="Clum A."/>
            <person name="Drula E."/>
            <person name="Henrissat B."/>
            <person name="Kohler A."/>
            <person name="Grigoriev I.V."/>
            <person name="Martin F.M."/>
            <person name="Hacquard S."/>
        </authorList>
    </citation>
    <scope>NUCLEOTIDE SEQUENCE</scope>
    <source>
        <strain evidence="5">MPI-SDFR-AT-0120</strain>
    </source>
</reference>
<dbReference type="GO" id="GO:0003677">
    <property type="term" value="F:DNA binding"/>
    <property type="evidence" value="ECO:0007669"/>
    <property type="project" value="InterPro"/>
</dbReference>
<dbReference type="OrthoDB" id="5121955at2759"/>
<dbReference type="GO" id="GO:0010181">
    <property type="term" value="F:FMN binding"/>
    <property type="evidence" value="ECO:0007669"/>
    <property type="project" value="InterPro"/>
</dbReference>
<evidence type="ECO:0000313" key="6">
    <source>
        <dbReference type="Proteomes" id="UP000813461"/>
    </source>
</evidence>
<dbReference type="SUPFAM" id="SSF51395">
    <property type="entry name" value="FMN-linked oxidoreductases"/>
    <property type="match status" value="1"/>
</dbReference>
<dbReference type="CDD" id="cd12148">
    <property type="entry name" value="fungal_TF_MHR"/>
    <property type="match status" value="1"/>
</dbReference>
<dbReference type="Gene3D" id="3.20.20.70">
    <property type="entry name" value="Aldolase class I"/>
    <property type="match status" value="1"/>
</dbReference>
<dbReference type="CDD" id="cd00067">
    <property type="entry name" value="GAL4"/>
    <property type="match status" value="1"/>
</dbReference>
<dbReference type="SUPFAM" id="SSF57701">
    <property type="entry name" value="Zn2/Cys6 DNA-binding domain"/>
    <property type="match status" value="1"/>
</dbReference>
<feature type="region of interest" description="Disordered" evidence="3">
    <location>
        <begin position="89"/>
        <end position="128"/>
    </location>
</feature>
<evidence type="ECO:0000256" key="1">
    <source>
        <dbReference type="ARBA" id="ARBA00022723"/>
    </source>
</evidence>
<dbReference type="InterPro" id="IPR036864">
    <property type="entry name" value="Zn2-C6_fun-type_DNA-bd_sf"/>
</dbReference>
<protein>
    <recommendedName>
        <fullName evidence="4">Zn(2)-C6 fungal-type domain-containing protein</fullName>
    </recommendedName>
</protein>
<comment type="caution">
    <text evidence="5">The sequence shown here is derived from an EMBL/GenBank/DDBJ whole genome shotgun (WGS) entry which is preliminary data.</text>
</comment>
<dbReference type="PANTHER" id="PTHR22893:SF91">
    <property type="entry name" value="NADPH DEHYDROGENASE 2-RELATED"/>
    <property type="match status" value="1"/>
</dbReference>